<keyword evidence="2" id="KW-1185">Reference proteome</keyword>
<protein>
    <submittedName>
        <fullName evidence="1">Uncharacterized protein</fullName>
    </submittedName>
</protein>
<gene>
    <name evidence="1" type="ORF">I6H46_00970</name>
</gene>
<evidence type="ECO:0000313" key="2">
    <source>
        <dbReference type="Proteomes" id="UP000595871"/>
    </source>
</evidence>
<dbReference type="EMBL" id="CP067016">
    <property type="protein sequence ID" value="QQN56236.1"/>
    <property type="molecule type" value="Genomic_DNA"/>
</dbReference>
<dbReference type="RefSeq" id="WP_200225940.1">
    <property type="nucleotide sequence ID" value="NZ_CP067016.1"/>
</dbReference>
<organism evidence="1 2">
    <name type="scientific">Anaerococcus obesiensis</name>
    <dbReference type="NCBI Taxonomy" id="1287640"/>
    <lineage>
        <taxon>Bacteria</taxon>
        <taxon>Bacillati</taxon>
        <taxon>Bacillota</taxon>
        <taxon>Tissierellia</taxon>
        <taxon>Tissierellales</taxon>
        <taxon>Peptoniphilaceae</taxon>
        <taxon>Anaerococcus</taxon>
    </lineage>
</organism>
<proteinExistence type="predicted"/>
<sequence>MENSNFILEGKIDYEKQYKLYSDTFVEIDLNNLQKLKETIADYQCDVTKFNLYDEDKIFLPGDFQGEIFAYDFLMIKKYIK</sequence>
<reference evidence="1 2" key="1">
    <citation type="submission" date="2020-12" db="EMBL/GenBank/DDBJ databases">
        <title>FDA dAtabase for Regulatory Grade micrObial Sequences (FDA-ARGOS): Supporting development and validation of Infectious Disease Dx tests.</title>
        <authorList>
            <person name="Sproer C."/>
            <person name="Gronow S."/>
            <person name="Severitt S."/>
            <person name="Schroder I."/>
            <person name="Tallon L."/>
            <person name="Sadzewicz L."/>
            <person name="Zhao X."/>
            <person name="Boylan J."/>
            <person name="Ott S."/>
            <person name="Bowen H."/>
            <person name="Vavikolanu K."/>
            <person name="Mehta A."/>
            <person name="Aluvathingal J."/>
            <person name="Nadendla S."/>
            <person name="Lowell S."/>
            <person name="Myers T."/>
            <person name="Yan Y."/>
            <person name="Sichtig H."/>
        </authorList>
    </citation>
    <scope>NUCLEOTIDE SEQUENCE [LARGE SCALE GENOMIC DNA]</scope>
    <source>
        <strain evidence="1 2">FDAARGOS_989</strain>
    </source>
</reference>
<dbReference type="KEGG" id="aob:I6H46_00970"/>
<name>A0A7T7UU18_9FIRM</name>
<accession>A0A7T7UU18</accession>
<dbReference type="Proteomes" id="UP000595871">
    <property type="component" value="Chromosome"/>
</dbReference>
<evidence type="ECO:0000313" key="1">
    <source>
        <dbReference type="EMBL" id="QQN56236.1"/>
    </source>
</evidence>
<dbReference type="AlphaFoldDB" id="A0A7T7UU18"/>